<keyword evidence="4" id="KW-1185">Reference proteome</keyword>
<dbReference type="AlphaFoldDB" id="A0A4Y8ABD9"/>
<accession>A0A4Y8ABD9</accession>
<organism evidence="2 3">
    <name type="scientific">Mucilaginibacter phyllosphaerae</name>
    <dbReference type="NCBI Taxonomy" id="1812349"/>
    <lineage>
        <taxon>Bacteria</taxon>
        <taxon>Pseudomonadati</taxon>
        <taxon>Bacteroidota</taxon>
        <taxon>Sphingobacteriia</taxon>
        <taxon>Sphingobacteriales</taxon>
        <taxon>Sphingobacteriaceae</taxon>
        <taxon>Mucilaginibacter</taxon>
    </lineage>
</organism>
<evidence type="ECO:0000313" key="2">
    <source>
        <dbReference type="EMBL" id="TEW65864.1"/>
    </source>
</evidence>
<sequence length="392" mass="45455">MNIILLFKLAAFEAKQIYTPNYIDLLLGGFFGYITGKFGDTILGKLKGVDTSIKLKKRLKKVNTKQFNNILALDHAELSYIPTDIQIRLTKISLFFSPSLEFQDKLFNLFGASYFKRKDYGLKDFDFSKINNFKHILDVNKKLISLQFADSINKVYPIFNGQKLGVYHIQIKRIPDTDRAQLIIDLFKTDYFTHKVSRSIYRWLNSSTGFSNQIDLNFFYNNFNEYKCLNTSFGIYIIVQVNEGLVFCKRSAIVSNTEEAGKWHVSVDEGLDVQDLNKDSVDILQFAERGLLEELGLTRSVLDKFKDGKIKFLDIFLEKKRYEIVISAYIKLNMSMNELLNFHRTAKDGDYETSDIICIENESSAINKFFEKNHVTDMAKYCVERIVARGYF</sequence>
<dbReference type="Proteomes" id="UP000297248">
    <property type="component" value="Unassembled WGS sequence"/>
</dbReference>
<reference evidence="2" key="2">
    <citation type="submission" date="2019-03" db="EMBL/GenBank/DDBJ databases">
        <authorList>
            <person name="Yan Y.-Q."/>
            <person name="Du Z.-J."/>
        </authorList>
    </citation>
    <scope>NUCLEOTIDE SEQUENCE</scope>
    <source>
        <strain evidence="2">PP-F2FG21</strain>
    </source>
</reference>
<evidence type="ECO:0000313" key="3">
    <source>
        <dbReference type="Proteomes" id="UP000297248"/>
    </source>
</evidence>
<reference evidence="1 4" key="3">
    <citation type="submission" date="2020-08" db="EMBL/GenBank/DDBJ databases">
        <title>Genomic Encyclopedia of Type Strains, Phase IV (KMG-IV): sequencing the most valuable type-strain genomes for metagenomic binning, comparative biology and taxonomic classification.</title>
        <authorList>
            <person name="Goeker M."/>
        </authorList>
    </citation>
    <scope>NUCLEOTIDE SEQUENCE [LARGE SCALE GENOMIC DNA]</scope>
    <source>
        <strain evidence="1 4">DSM 100995</strain>
    </source>
</reference>
<evidence type="ECO:0008006" key="5">
    <source>
        <dbReference type="Google" id="ProtNLM"/>
    </source>
</evidence>
<dbReference type="RefSeq" id="WP_134336730.1">
    <property type="nucleotide sequence ID" value="NZ_BMCZ01000002.1"/>
</dbReference>
<dbReference type="Proteomes" id="UP000583101">
    <property type="component" value="Unassembled WGS sequence"/>
</dbReference>
<comment type="caution">
    <text evidence="2">The sequence shown here is derived from an EMBL/GenBank/DDBJ whole genome shotgun (WGS) entry which is preliminary data.</text>
</comment>
<proteinExistence type="predicted"/>
<dbReference type="EMBL" id="JACIEG010000003">
    <property type="protein sequence ID" value="MBB3969346.1"/>
    <property type="molecule type" value="Genomic_DNA"/>
</dbReference>
<dbReference type="OrthoDB" id="2872188at2"/>
<reference evidence="2 3" key="1">
    <citation type="journal article" date="2016" name="Int. J. Syst. Evol. Microbiol.">
        <title>Proposal of Mucilaginibacter phyllosphaerae sp. nov. isolated from the phyllosphere of Galium album.</title>
        <authorList>
            <person name="Aydogan E.L."/>
            <person name="Busse H.J."/>
            <person name="Moser G."/>
            <person name="Muller C."/>
            <person name="Kampfer P."/>
            <person name="Glaeser S.P."/>
        </authorList>
    </citation>
    <scope>NUCLEOTIDE SEQUENCE [LARGE SCALE GENOMIC DNA]</scope>
    <source>
        <strain evidence="2 3">PP-F2FG21</strain>
    </source>
</reference>
<evidence type="ECO:0000313" key="1">
    <source>
        <dbReference type="EMBL" id="MBB3969346.1"/>
    </source>
</evidence>
<gene>
    <name evidence="2" type="ORF">E2R65_12060</name>
    <name evidence="1" type="ORF">GGR35_001949</name>
</gene>
<protein>
    <recommendedName>
        <fullName evidence="5">Nudix hydrolase domain-containing protein</fullName>
    </recommendedName>
</protein>
<evidence type="ECO:0000313" key="4">
    <source>
        <dbReference type="Proteomes" id="UP000583101"/>
    </source>
</evidence>
<name>A0A4Y8ABD9_9SPHI</name>
<dbReference type="EMBL" id="SNQG01000004">
    <property type="protein sequence ID" value="TEW65864.1"/>
    <property type="molecule type" value="Genomic_DNA"/>
</dbReference>